<evidence type="ECO:0000259" key="3">
    <source>
        <dbReference type="Pfam" id="PF10638"/>
    </source>
</evidence>
<sequence>MEDVEFSGTIGSSTDALISPEYTHSTGSLVHKDFSELLQKSNVIAHEEENTSSILGNGNNVKINVNLQDRRNDDDYNVRQPEKYFDQVFGKLSTDNNHGNNDNADEKGYTHFNLQPTGLEDPIDIQKRLYGNVNNPIMLRLYNMIQVFLLRHGLTLDFLSVFQRYITLLNEADMNPLEDKYLLTLQNELSKGYEFSNTLQEIITAFLLKPENVIMKLANFQFKNERLLLKRVFSGWRLKYSLNYNLAELEEIWGRYVKKKFYDQWVQTLRIKTQQWPEDADQFYEQKLKTEYFNRLLGSMNQLATKSQIADNFFLDNTFVKIKSKHERLHSSSNNVIQTRNKLLLANSLRSWKLKMCKNHFNPIAIKRHLLAKYLTLWKLQYRHNRHLSELSVISERTLALRPCLKIWISRFRNVESYRIDLYDKSDLFIKSRYFRTITSAYTLAKIKSKVQDVNSRSLQKHFLMAWKKRVQERSNCIDIISNRNEKLLGMYFTQWKNKCDSYVRADSQYTDSLKKRFLKKIRLKARLLQSKSNINRSIASKCLEVWNKKFQLNILCKEYDKLVLQRYYKVIRTKRQSLKDLGDLSARCYNNDITKRFFILWKKRFENISAKNQKCDAFIKLRFITLIKRGILNARMKDRLSIELAKKYDQQHLDKFWVLWKSHLNSKRMIKLNTYADVFEERRDEYIKRKYVQVWRKRYDFYSVECMDIALDKYDLGVTIRSLEQWKTRYSNIQLMYKEADGIYDNTTLSNAFDLILQKMDNLKLQDSKLVLYVEEKQAKLLLKWTNQWSMKMMKLKRNEESVQMFRARWNRANMRAIMSLWKEKTFSYPNSLAADDTRNISSQKEDIAFQTPMKPLDINSNGFTTIPGSERIKRNKMDRIKNRFSRARGAIPSPIKSTQILDSTAKTGLAGTEYNQTQPLQNSTDDTPHITGDASNLSLLNVNKRLAGKTKSISFNRIPHTTLFGFPSPQSAIEPSPKDLTVDLDFLDSDSLPERDDDSPTKRRARPH</sequence>
<proteinExistence type="predicted"/>
<dbReference type="EMBL" id="CP015055">
    <property type="protein sequence ID" value="QGN14308.1"/>
    <property type="molecule type" value="Genomic_DNA"/>
</dbReference>
<evidence type="ECO:0000313" key="4">
    <source>
        <dbReference type="EMBL" id="QGN14308.1"/>
    </source>
</evidence>
<keyword evidence="5" id="KW-1185">Reference proteome</keyword>
<organism evidence="4 5">
    <name type="scientific">Kluyveromyces marxianus</name>
    <name type="common">Yeast</name>
    <name type="synonym">Candida kefyr</name>
    <dbReference type="NCBI Taxonomy" id="4911"/>
    <lineage>
        <taxon>Eukaryota</taxon>
        <taxon>Fungi</taxon>
        <taxon>Dikarya</taxon>
        <taxon>Ascomycota</taxon>
        <taxon>Saccharomycotina</taxon>
        <taxon>Saccharomycetes</taxon>
        <taxon>Saccharomycetales</taxon>
        <taxon>Saccharomycetaceae</taxon>
        <taxon>Kluyveromyces</taxon>
    </lineage>
</organism>
<protein>
    <submittedName>
        <fullName evidence="4">Protein SFI1</fullName>
    </submittedName>
</protein>
<evidence type="ECO:0000259" key="2">
    <source>
        <dbReference type="Pfam" id="PF08457"/>
    </source>
</evidence>
<accession>A0ABX6ET81</accession>
<feature type="domain" description="Sfi1 spindle body" evidence="2">
    <location>
        <begin position="310"/>
        <end position="473"/>
    </location>
</feature>
<dbReference type="Pfam" id="PF08457">
    <property type="entry name" value="Sfi1"/>
    <property type="match status" value="2"/>
</dbReference>
<feature type="region of interest" description="Disordered" evidence="1">
    <location>
        <begin position="968"/>
        <end position="1010"/>
    </location>
</feature>
<reference evidence="4 5" key="1">
    <citation type="submission" date="2016-03" db="EMBL/GenBank/DDBJ databases">
        <title>How can Kluyveromyces marxianus grow so fast - potential evolutionary course in Saccharomyces Complex revealed by comparative genomics.</title>
        <authorList>
            <person name="Mo W."/>
            <person name="Lu W."/>
            <person name="Yang X."/>
            <person name="Qi J."/>
            <person name="Lv H."/>
        </authorList>
    </citation>
    <scope>NUCLEOTIDE SEQUENCE [LARGE SCALE GENOMIC DNA]</scope>
    <source>
        <strain evidence="4 5">FIM1</strain>
    </source>
</reference>
<feature type="domain" description="Spindle body associated protein C-terminal" evidence="3">
    <location>
        <begin position="848"/>
        <end position="961"/>
    </location>
</feature>
<evidence type="ECO:0000313" key="5">
    <source>
        <dbReference type="Proteomes" id="UP000422736"/>
    </source>
</evidence>
<feature type="compositionally biased region" description="Basic and acidic residues" evidence="1">
    <location>
        <begin position="994"/>
        <end position="1003"/>
    </location>
</feature>
<feature type="domain" description="Sfi1 spindle body" evidence="2">
    <location>
        <begin position="562"/>
        <end position="827"/>
    </location>
</feature>
<dbReference type="Proteomes" id="UP000422736">
    <property type="component" value="Chromosome 2"/>
</dbReference>
<evidence type="ECO:0000256" key="1">
    <source>
        <dbReference type="SAM" id="MobiDB-lite"/>
    </source>
</evidence>
<dbReference type="Pfam" id="PF10638">
    <property type="entry name" value="Sfi1_C"/>
    <property type="match status" value="1"/>
</dbReference>
<dbReference type="InterPro" id="IPR013665">
    <property type="entry name" value="Sfi1_dom"/>
</dbReference>
<reference evidence="4 5" key="2">
    <citation type="submission" date="2019-11" db="EMBL/GenBank/DDBJ databases">
        <authorList>
            <person name="Lu H."/>
        </authorList>
    </citation>
    <scope>NUCLEOTIDE SEQUENCE [LARGE SCALE GENOMIC DNA]</scope>
    <source>
        <strain evidence="4 5">FIM1</strain>
    </source>
</reference>
<gene>
    <name evidence="4" type="primary">SFI1</name>
    <name evidence="4" type="ORF">FIM1_965</name>
</gene>
<name>A0ABX6ET81_KLUMA</name>
<dbReference type="InterPro" id="IPR018907">
    <property type="entry name" value="Spindle_body_associated_C_dom"/>
</dbReference>